<protein>
    <submittedName>
        <fullName evidence="2">Uncharacterized protein LOC111017819</fullName>
    </submittedName>
</protein>
<accession>A0A6J1D884</accession>
<dbReference type="OrthoDB" id="1628043at2759"/>
<dbReference type="PANTHER" id="PTHR36617:SF16">
    <property type="entry name" value="OS04G0516500 PROTEIN"/>
    <property type="match status" value="1"/>
</dbReference>
<keyword evidence="1" id="KW-1185">Reference proteome</keyword>
<evidence type="ECO:0000313" key="2">
    <source>
        <dbReference type="RefSeq" id="XP_022149391.1"/>
    </source>
</evidence>
<sequence>MKWLWRFSQESEALWRKVISSIYGVDPHGWLPKDSKGKGSRIRFWLDKWNGEATLAEDFPDLYAISLKKEAVVADCWSNVYKTWDLGFRRGLFDRELECWTRMVERLEVFVLEEESDAVVWPLE</sequence>
<dbReference type="RefSeq" id="XP_022149391.1">
    <property type="nucleotide sequence ID" value="XM_022293699.1"/>
</dbReference>
<dbReference type="KEGG" id="mcha:111017819"/>
<dbReference type="AlphaFoldDB" id="A0A6J1D884"/>
<name>A0A6J1D884_MOMCH</name>
<dbReference type="PANTHER" id="PTHR36617">
    <property type="entry name" value="PROTEIN, PUTATIVE-RELATED"/>
    <property type="match status" value="1"/>
</dbReference>
<evidence type="ECO:0000313" key="1">
    <source>
        <dbReference type="Proteomes" id="UP000504603"/>
    </source>
</evidence>
<gene>
    <name evidence="2" type="primary">LOC111017819</name>
</gene>
<dbReference type="GeneID" id="111017819"/>
<dbReference type="Proteomes" id="UP000504603">
    <property type="component" value="Unplaced"/>
</dbReference>
<proteinExistence type="predicted"/>
<reference evidence="2" key="1">
    <citation type="submission" date="2025-08" db="UniProtKB">
        <authorList>
            <consortium name="RefSeq"/>
        </authorList>
    </citation>
    <scope>IDENTIFICATION</scope>
    <source>
        <strain evidence="2">OHB3-1</strain>
    </source>
</reference>
<organism evidence="1 2">
    <name type="scientific">Momordica charantia</name>
    <name type="common">Bitter gourd</name>
    <name type="synonym">Balsam pear</name>
    <dbReference type="NCBI Taxonomy" id="3673"/>
    <lineage>
        <taxon>Eukaryota</taxon>
        <taxon>Viridiplantae</taxon>
        <taxon>Streptophyta</taxon>
        <taxon>Embryophyta</taxon>
        <taxon>Tracheophyta</taxon>
        <taxon>Spermatophyta</taxon>
        <taxon>Magnoliopsida</taxon>
        <taxon>eudicotyledons</taxon>
        <taxon>Gunneridae</taxon>
        <taxon>Pentapetalae</taxon>
        <taxon>rosids</taxon>
        <taxon>fabids</taxon>
        <taxon>Cucurbitales</taxon>
        <taxon>Cucurbitaceae</taxon>
        <taxon>Momordiceae</taxon>
        <taxon>Momordica</taxon>
    </lineage>
</organism>